<evidence type="ECO:0000256" key="4">
    <source>
        <dbReference type="ARBA" id="ARBA00022692"/>
    </source>
</evidence>
<dbReference type="PANTHER" id="PTHR22950">
    <property type="entry name" value="AMINO ACID TRANSPORTER"/>
    <property type="match status" value="1"/>
</dbReference>
<dbReference type="PANTHER" id="PTHR22950:SF458">
    <property type="entry name" value="SODIUM-COUPLED NEUTRAL AMINO ACID TRANSPORTER 11-RELATED"/>
    <property type="match status" value="1"/>
</dbReference>
<dbReference type="GO" id="GO:0015179">
    <property type="term" value="F:L-amino acid transmembrane transporter activity"/>
    <property type="evidence" value="ECO:0007669"/>
    <property type="project" value="TreeGrafter"/>
</dbReference>
<evidence type="ECO:0000256" key="7">
    <source>
        <dbReference type="ARBA" id="ARBA00023136"/>
    </source>
</evidence>
<evidence type="ECO:0000256" key="2">
    <source>
        <dbReference type="ARBA" id="ARBA00008066"/>
    </source>
</evidence>
<keyword evidence="5" id="KW-0029">Amino-acid transport</keyword>
<dbReference type="GO" id="GO:0005783">
    <property type="term" value="C:endoplasmic reticulum"/>
    <property type="evidence" value="ECO:0007669"/>
    <property type="project" value="TreeGrafter"/>
</dbReference>
<dbReference type="GO" id="GO:0016020">
    <property type="term" value="C:membrane"/>
    <property type="evidence" value="ECO:0007669"/>
    <property type="project" value="UniProtKB-SubCell"/>
</dbReference>
<evidence type="ECO:0000313" key="10">
    <source>
        <dbReference type="EMBL" id="KAI0305607.1"/>
    </source>
</evidence>
<evidence type="ECO:0000256" key="5">
    <source>
        <dbReference type="ARBA" id="ARBA00022970"/>
    </source>
</evidence>
<organism evidence="10 11">
    <name type="scientific">Multifurca ochricompacta</name>
    <dbReference type="NCBI Taxonomy" id="376703"/>
    <lineage>
        <taxon>Eukaryota</taxon>
        <taxon>Fungi</taxon>
        <taxon>Dikarya</taxon>
        <taxon>Basidiomycota</taxon>
        <taxon>Agaricomycotina</taxon>
        <taxon>Agaricomycetes</taxon>
        <taxon>Russulales</taxon>
        <taxon>Russulaceae</taxon>
        <taxon>Multifurca</taxon>
    </lineage>
</organism>
<reference evidence="10" key="1">
    <citation type="journal article" date="2022" name="New Phytol.">
        <title>Evolutionary transition to the ectomycorrhizal habit in the genomes of a hyperdiverse lineage of mushroom-forming fungi.</title>
        <authorList>
            <person name="Looney B."/>
            <person name="Miyauchi S."/>
            <person name="Morin E."/>
            <person name="Drula E."/>
            <person name="Courty P.E."/>
            <person name="Kohler A."/>
            <person name="Kuo A."/>
            <person name="LaButti K."/>
            <person name="Pangilinan J."/>
            <person name="Lipzen A."/>
            <person name="Riley R."/>
            <person name="Andreopoulos W."/>
            <person name="He G."/>
            <person name="Johnson J."/>
            <person name="Nolan M."/>
            <person name="Tritt A."/>
            <person name="Barry K.W."/>
            <person name="Grigoriev I.V."/>
            <person name="Nagy L.G."/>
            <person name="Hibbett D."/>
            <person name="Henrissat B."/>
            <person name="Matheny P.B."/>
            <person name="Labbe J."/>
            <person name="Martin F.M."/>
        </authorList>
    </citation>
    <scope>NUCLEOTIDE SEQUENCE</scope>
    <source>
        <strain evidence="10">BPL690</strain>
    </source>
</reference>
<dbReference type="Proteomes" id="UP001203297">
    <property type="component" value="Unassembled WGS sequence"/>
</dbReference>
<gene>
    <name evidence="10" type="ORF">B0F90DRAFT_1079652</name>
</gene>
<comment type="caution">
    <text evidence="10">The sequence shown here is derived from an EMBL/GenBank/DDBJ whole genome shotgun (WGS) entry which is preliminary data.</text>
</comment>
<evidence type="ECO:0000256" key="3">
    <source>
        <dbReference type="ARBA" id="ARBA00022448"/>
    </source>
</evidence>
<sequence length="124" mass="13603">MFTTLPLELFVCREVIEQYFFSHETFSMQRHVFFTTVILFSSMIVSLVTCNLGVMLEITGGVSATALAYIFPAACFLKLSSVRDIRTTLPAYACVTFGALVMILSLALALGKAWSPAGEAKICM</sequence>
<evidence type="ECO:0000256" key="8">
    <source>
        <dbReference type="SAM" id="Phobius"/>
    </source>
</evidence>
<proteinExistence type="inferred from homology"/>
<evidence type="ECO:0000256" key="6">
    <source>
        <dbReference type="ARBA" id="ARBA00022989"/>
    </source>
</evidence>
<keyword evidence="11" id="KW-1185">Reference proteome</keyword>
<feature type="domain" description="Amino acid transporter transmembrane" evidence="9">
    <location>
        <begin position="1"/>
        <end position="107"/>
    </location>
</feature>
<protein>
    <submittedName>
        <fullName evidence="10">Amino acid transporter</fullName>
    </submittedName>
</protein>
<accession>A0AAD4QPG7</accession>
<evidence type="ECO:0000256" key="1">
    <source>
        <dbReference type="ARBA" id="ARBA00004141"/>
    </source>
</evidence>
<feature type="transmembrane region" description="Helical" evidence="8">
    <location>
        <begin position="60"/>
        <end position="77"/>
    </location>
</feature>
<keyword evidence="4 8" id="KW-0812">Transmembrane</keyword>
<keyword evidence="3" id="KW-0813">Transport</keyword>
<name>A0AAD4QPG7_9AGAM</name>
<dbReference type="EMBL" id="WTXG01000005">
    <property type="protein sequence ID" value="KAI0305607.1"/>
    <property type="molecule type" value="Genomic_DNA"/>
</dbReference>
<keyword evidence="7 8" id="KW-0472">Membrane</keyword>
<comment type="subcellular location">
    <subcellularLocation>
        <location evidence="1">Membrane</location>
        <topology evidence="1">Multi-pass membrane protein</topology>
    </subcellularLocation>
</comment>
<dbReference type="AlphaFoldDB" id="A0AAD4QPG7"/>
<evidence type="ECO:0000259" key="9">
    <source>
        <dbReference type="Pfam" id="PF01490"/>
    </source>
</evidence>
<dbReference type="Pfam" id="PF01490">
    <property type="entry name" value="Aa_trans"/>
    <property type="match status" value="1"/>
</dbReference>
<comment type="similarity">
    <text evidence="2">Belongs to the amino acid/polyamine transporter 2 family.</text>
</comment>
<feature type="transmembrane region" description="Helical" evidence="8">
    <location>
        <begin position="89"/>
        <end position="110"/>
    </location>
</feature>
<evidence type="ECO:0000313" key="11">
    <source>
        <dbReference type="Proteomes" id="UP001203297"/>
    </source>
</evidence>
<dbReference type="InterPro" id="IPR013057">
    <property type="entry name" value="AA_transpt_TM"/>
</dbReference>
<feature type="transmembrane region" description="Helical" evidence="8">
    <location>
        <begin position="32"/>
        <end position="54"/>
    </location>
</feature>
<keyword evidence="6 8" id="KW-1133">Transmembrane helix</keyword>